<organism evidence="3 4">
    <name type="scientific">Prorocentrum cordatum</name>
    <dbReference type="NCBI Taxonomy" id="2364126"/>
    <lineage>
        <taxon>Eukaryota</taxon>
        <taxon>Sar</taxon>
        <taxon>Alveolata</taxon>
        <taxon>Dinophyceae</taxon>
        <taxon>Prorocentrales</taxon>
        <taxon>Prorocentraceae</taxon>
        <taxon>Prorocentrum</taxon>
    </lineage>
</organism>
<protein>
    <recommendedName>
        <fullName evidence="5">Heat shock protein 70</fullName>
    </recommendedName>
</protein>
<evidence type="ECO:0000256" key="2">
    <source>
        <dbReference type="ARBA" id="ARBA00022840"/>
    </source>
</evidence>
<keyword evidence="4" id="KW-1185">Reference proteome</keyword>
<reference evidence="3" key="1">
    <citation type="submission" date="2023-10" db="EMBL/GenBank/DDBJ databases">
        <authorList>
            <person name="Chen Y."/>
            <person name="Shah S."/>
            <person name="Dougan E. K."/>
            <person name="Thang M."/>
            <person name="Chan C."/>
        </authorList>
    </citation>
    <scope>NUCLEOTIDE SEQUENCE [LARGE SCALE GENOMIC DNA]</scope>
</reference>
<dbReference type="EMBL" id="CAUYUJ010007780">
    <property type="protein sequence ID" value="CAK0821967.1"/>
    <property type="molecule type" value="Genomic_DNA"/>
</dbReference>
<gene>
    <name evidence="3" type="ORF">PCOR1329_LOCUS23098</name>
</gene>
<dbReference type="Proteomes" id="UP001189429">
    <property type="component" value="Unassembled WGS sequence"/>
</dbReference>
<name>A0ABN9RRS4_9DINO</name>
<keyword evidence="2" id="KW-0067">ATP-binding</keyword>
<evidence type="ECO:0000313" key="4">
    <source>
        <dbReference type="Proteomes" id="UP001189429"/>
    </source>
</evidence>
<dbReference type="Pfam" id="PF00012">
    <property type="entry name" value="HSP70"/>
    <property type="match status" value="1"/>
</dbReference>
<keyword evidence="1" id="KW-0547">Nucleotide-binding</keyword>
<accession>A0ABN9RRS4</accession>
<dbReference type="PANTHER" id="PTHR45639">
    <property type="entry name" value="HSC70CB, ISOFORM G-RELATED"/>
    <property type="match status" value="1"/>
</dbReference>
<proteinExistence type="predicted"/>
<dbReference type="InterPro" id="IPR043129">
    <property type="entry name" value="ATPase_NBD"/>
</dbReference>
<evidence type="ECO:0000256" key="1">
    <source>
        <dbReference type="ARBA" id="ARBA00022741"/>
    </source>
</evidence>
<evidence type="ECO:0000313" key="3">
    <source>
        <dbReference type="EMBL" id="CAK0821967.1"/>
    </source>
</evidence>
<dbReference type="SUPFAM" id="SSF53067">
    <property type="entry name" value="Actin-like ATPase domain"/>
    <property type="match status" value="1"/>
</dbReference>
<dbReference type="Gene3D" id="3.30.420.40">
    <property type="match status" value="1"/>
</dbReference>
<sequence>MVTKSAVIGIDLGASESYVAYVGKGIVDVVQNEVSKRATPTLASFNDRERMLGDQALAQIRSNAKNTCRNFKHLLGRKLDSPDLEKEHFWSLSKLAETDDGFAGYDVNYKGGSS</sequence>
<dbReference type="InterPro" id="IPR013126">
    <property type="entry name" value="Hsp_70_fam"/>
</dbReference>
<comment type="caution">
    <text evidence="3">The sequence shown here is derived from an EMBL/GenBank/DDBJ whole genome shotgun (WGS) entry which is preliminary data.</text>
</comment>
<evidence type="ECO:0008006" key="5">
    <source>
        <dbReference type="Google" id="ProtNLM"/>
    </source>
</evidence>
<dbReference type="PANTHER" id="PTHR45639:SF4">
    <property type="entry name" value="HSC70CB, ISOFORM G"/>
    <property type="match status" value="1"/>
</dbReference>